<keyword evidence="3 10" id="KW-0812">Transmembrane</keyword>
<feature type="transmembrane region" description="Helical" evidence="10">
    <location>
        <begin position="433"/>
        <end position="452"/>
    </location>
</feature>
<evidence type="ECO:0000256" key="6">
    <source>
        <dbReference type="ARBA" id="ARBA00022840"/>
    </source>
</evidence>
<dbReference type="Gene3D" id="2.70.150.10">
    <property type="entry name" value="Calcium-transporting ATPase, cytoplasmic transduction domain A"/>
    <property type="match status" value="1"/>
</dbReference>
<dbReference type="InterPro" id="IPR008250">
    <property type="entry name" value="ATPase_P-typ_transduc_dom_A_sf"/>
</dbReference>
<protein>
    <submittedName>
        <fullName evidence="13">Copper-translocating P-type ATPase</fullName>
    </submittedName>
</protein>
<dbReference type="PANTHER" id="PTHR43520">
    <property type="entry name" value="ATP7, ISOFORM B"/>
    <property type="match status" value="1"/>
</dbReference>
<dbReference type="PROSITE" id="PS50846">
    <property type="entry name" value="HMA_2"/>
    <property type="match status" value="1"/>
</dbReference>
<keyword evidence="6 10" id="KW-0067">ATP-binding</keyword>
<evidence type="ECO:0000256" key="2">
    <source>
        <dbReference type="ARBA" id="ARBA00006024"/>
    </source>
</evidence>
<dbReference type="InterPro" id="IPR059000">
    <property type="entry name" value="ATPase_P-type_domA"/>
</dbReference>
<proteinExistence type="inferred from homology"/>
<dbReference type="SUPFAM" id="SSF81653">
    <property type="entry name" value="Calcium ATPase, transduction domain A"/>
    <property type="match status" value="1"/>
</dbReference>
<feature type="transmembrane region" description="Helical" evidence="10">
    <location>
        <begin position="249"/>
        <end position="272"/>
    </location>
</feature>
<evidence type="ECO:0000256" key="5">
    <source>
        <dbReference type="ARBA" id="ARBA00022741"/>
    </source>
</evidence>
<keyword evidence="7" id="KW-1278">Translocase</keyword>
<sequence length="838" mass="87133">MTRPHDPAHHPGTEPSVRVLEVAFRSCHDGSELAGLERRLARLTGVQSVHLDRTRAVAHLGYDPAAVTETDLRHQLHAADYDCVCEDCAPSAAQPGHPSLGQEHQGHAGHIQATAGVPTPSPGHNRHTIPEAQSGAAPTSPTPHDHSAMSAPMAHDHGAMTHAEGGKDEHAGHGADMVSDMLRRFVISLLLTVPLVLYSPIGESLGFRSMPPFGLSMAAFGLLLSTPVVWWGSWPFISAAWRALRLGEANMMTLIATGILVSWGFSVYATLALGGAEVFFEAAAMLTTLSLLGHWLEMRSRFATGRAVEALLGLAPTTARVVRGGQESEVPLEQVVVGDELAVRPGDRVPVDGEVIAGSSYVDESMITGEPIPVAKTAGVRVTGGTVNQNGAFTFRATAVGRDTALSRIVQLVQNAQASKAPAQQLADTAGKYLVFVALGSGLVAFLAWVLLGQSTVFALTAAVSAIVIACPDALALATPTAITVGVGKGAREGVLFKNATALEATAGVTTVVFDKTGTLTEGTPAVTDLVPAPGATEEELLCLAASADLPSQHPLAEAIVAGAQARGLDVVKPDGFDSVPGYGVVATVTGRRVLLGNLKLMNRESIDVAALTASAERLAGDGKTAMYAAADGQALGVIAVADRVRDTARVGIRALHDAGVQTVMLTGDNRHTAEAVARELGLDTVIAEVLPGDKAEQVRALQAQGRVVAMVGDGVNDAPAMAQADVGIAIGAGTDVAVETADVILVKNNPADVAGAIALARQVRRKIKQNLFWAAIYNVLAIPFAAGVLYPTYGILLRPEWAALLMSASTVIVTVNALLLNRVRFERPAAPPRSLPA</sequence>
<feature type="transmembrane region" description="Helical" evidence="10">
    <location>
        <begin position="185"/>
        <end position="201"/>
    </location>
</feature>
<keyword evidence="9 10" id="KW-0472">Membrane</keyword>
<dbReference type="InterPro" id="IPR018303">
    <property type="entry name" value="ATPase_P-typ_P_site"/>
</dbReference>
<dbReference type="Proteomes" id="UP001595803">
    <property type="component" value="Unassembled WGS sequence"/>
</dbReference>
<dbReference type="SFLD" id="SFLDF00027">
    <property type="entry name" value="p-type_atpase"/>
    <property type="match status" value="1"/>
</dbReference>
<evidence type="ECO:0000256" key="8">
    <source>
        <dbReference type="ARBA" id="ARBA00022989"/>
    </source>
</evidence>
<dbReference type="PANTHER" id="PTHR43520:SF8">
    <property type="entry name" value="P-TYPE CU(+) TRANSPORTER"/>
    <property type="match status" value="1"/>
</dbReference>
<dbReference type="RefSeq" id="WP_322474837.1">
    <property type="nucleotide sequence ID" value="NZ_JBHRZG010000009.1"/>
</dbReference>
<dbReference type="InterPro" id="IPR027256">
    <property type="entry name" value="P-typ_ATPase_IB"/>
</dbReference>
<organism evidence="13 14">
    <name type="scientific">Deinococcus rufus</name>
    <dbReference type="NCBI Taxonomy" id="2136097"/>
    <lineage>
        <taxon>Bacteria</taxon>
        <taxon>Thermotogati</taxon>
        <taxon>Deinococcota</taxon>
        <taxon>Deinococci</taxon>
        <taxon>Deinococcales</taxon>
        <taxon>Deinococcaceae</taxon>
        <taxon>Deinococcus</taxon>
    </lineage>
</organism>
<dbReference type="Pfam" id="PF00122">
    <property type="entry name" value="E1-E2_ATPase"/>
    <property type="match status" value="1"/>
</dbReference>
<reference evidence="14" key="1">
    <citation type="journal article" date="2019" name="Int. J. Syst. Evol. Microbiol.">
        <title>The Global Catalogue of Microorganisms (GCM) 10K type strain sequencing project: providing services to taxonomists for standard genome sequencing and annotation.</title>
        <authorList>
            <consortium name="The Broad Institute Genomics Platform"/>
            <consortium name="The Broad Institute Genome Sequencing Center for Infectious Disease"/>
            <person name="Wu L."/>
            <person name="Ma J."/>
        </authorList>
    </citation>
    <scope>NUCLEOTIDE SEQUENCE [LARGE SCALE GENOMIC DNA]</scope>
    <source>
        <strain evidence="14">CCTCC AB 2017081</strain>
    </source>
</reference>
<feature type="transmembrane region" description="Helical" evidence="10">
    <location>
        <begin position="802"/>
        <end position="821"/>
    </location>
</feature>
<dbReference type="CDD" id="cd02094">
    <property type="entry name" value="P-type_ATPase_Cu-like"/>
    <property type="match status" value="1"/>
</dbReference>
<dbReference type="Gene3D" id="3.40.1110.10">
    <property type="entry name" value="Calcium-transporting ATPase, cytoplasmic domain N"/>
    <property type="match status" value="1"/>
</dbReference>
<dbReference type="NCBIfam" id="TIGR01511">
    <property type="entry name" value="ATPase-IB1_Cu"/>
    <property type="match status" value="1"/>
</dbReference>
<evidence type="ECO:0000259" key="12">
    <source>
        <dbReference type="PROSITE" id="PS50846"/>
    </source>
</evidence>
<dbReference type="SFLD" id="SFLDS00003">
    <property type="entry name" value="Haloacid_Dehalogenase"/>
    <property type="match status" value="1"/>
</dbReference>
<evidence type="ECO:0000256" key="4">
    <source>
        <dbReference type="ARBA" id="ARBA00022723"/>
    </source>
</evidence>
<feature type="region of interest" description="Disordered" evidence="11">
    <location>
        <begin position="92"/>
        <end position="152"/>
    </location>
</feature>
<keyword evidence="14" id="KW-1185">Reference proteome</keyword>
<dbReference type="InterPro" id="IPR006121">
    <property type="entry name" value="HMA_dom"/>
</dbReference>
<dbReference type="EMBL" id="JBHRZG010000009">
    <property type="protein sequence ID" value="MFC3832948.1"/>
    <property type="molecule type" value="Genomic_DNA"/>
</dbReference>
<keyword evidence="8 10" id="KW-1133">Transmembrane helix</keyword>
<comment type="caution">
    <text evidence="13">The sequence shown here is derived from an EMBL/GenBank/DDBJ whole genome shotgun (WGS) entry which is preliminary data.</text>
</comment>
<dbReference type="SUPFAM" id="SSF81665">
    <property type="entry name" value="Calcium ATPase, transmembrane domain M"/>
    <property type="match status" value="1"/>
</dbReference>
<gene>
    <name evidence="13" type="ORF">ACFOSB_08780</name>
</gene>
<evidence type="ECO:0000256" key="9">
    <source>
        <dbReference type="ARBA" id="ARBA00023136"/>
    </source>
</evidence>
<comment type="subcellular location">
    <subcellularLocation>
        <location evidence="10">Cell membrane</location>
    </subcellularLocation>
    <subcellularLocation>
        <location evidence="1">Endomembrane system</location>
        <topology evidence="1">Multi-pass membrane protein</topology>
    </subcellularLocation>
</comment>
<evidence type="ECO:0000256" key="1">
    <source>
        <dbReference type="ARBA" id="ARBA00004127"/>
    </source>
</evidence>
<dbReference type="InterPro" id="IPR023298">
    <property type="entry name" value="ATPase_P-typ_TM_dom_sf"/>
</dbReference>
<evidence type="ECO:0000313" key="14">
    <source>
        <dbReference type="Proteomes" id="UP001595803"/>
    </source>
</evidence>
<dbReference type="PRINTS" id="PR00119">
    <property type="entry name" value="CATATPASE"/>
</dbReference>
<evidence type="ECO:0000256" key="7">
    <source>
        <dbReference type="ARBA" id="ARBA00022967"/>
    </source>
</evidence>
<feature type="transmembrane region" description="Helical" evidence="10">
    <location>
        <begin position="458"/>
        <end position="479"/>
    </location>
</feature>
<keyword evidence="5 10" id="KW-0547">Nucleotide-binding</keyword>
<evidence type="ECO:0000256" key="10">
    <source>
        <dbReference type="RuleBase" id="RU362081"/>
    </source>
</evidence>
<dbReference type="InterPro" id="IPR036412">
    <property type="entry name" value="HAD-like_sf"/>
</dbReference>
<dbReference type="PROSITE" id="PS00154">
    <property type="entry name" value="ATPASE_E1_E2"/>
    <property type="match status" value="1"/>
</dbReference>
<evidence type="ECO:0000256" key="3">
    <source>
        <dbReference type="ARBA" id="ARBA00022692"/>
    </source>
</evidence>
<keyword evidence="4 10" id="KW-0479">Metal-binding</keyword>
<dbReference type="NCBIfam" id="TIGR01525">
    <property type="entry name" value="ATPase-IB_hvy"/>
    <property type="match status" value="1"/>
</dbReference>
<dbReference type="Pfam" id="PF00702">
    <property type="entry name" value="Hydrolase"/>
    <property type="match status" value="1"/>
</dbReference>
<feature type="transmembrane region" description="Helical" evidence="10">
    <location>
        <begin position="772"/>
        <end position="790"/>
    </location>
</feature>
<evidence type="ECO:0000256" key="11">
    <source>
        <dbReference type="SAM" id="MobiDB-lite"/>
    </source>
</evidence>
<accession>A0ABV7Z9H4</accession>
<dbReference type="SUPFAM" id="SSF56784">
    <property type="entry name" value="HAD-like"/>
    <property type="match status" value="1"/>
</dbReference>
<dbReference type="InterPro" id="IPR023299">
    <property type="entry name" value="ATPase_P-typ_cyto_dom_N"/>
</dbReference>
<comment type="similarity">
    <text evidence="2 10">Belongs to the cation transport ATPase (P-type) (TC 3.A.3) family. Type IB subfamily.</text>
</comment>
<dbReference type="NCBIfam" id="TIGR01494">
    <property type="entry name" value="ATPase_P-type"/>
    <property type="match status" value="1"/>
</dbReference>
<dbReference type="InterPro" id="IPR044492">
    <property type="entry name" value="P_typ_ATPase_HD_dom"/>
</dbReference>
<evidence type="ECO:0000313" key="13">
    <source>
        <dbReference type="EMBL" id="MFC3832948.1"/>
    </source>
</evidence>
<dbReference type="SFLD" id="SFLDG00002">
    <property type="entry name" value="C1.7:_P-type_atpase_like"/>
    <property type="match status" value="1"/>
</dbReference>
<feature type="transmembrane region" description="Helical" evidence="10">
    <location>
        <begin position="278"/>
        <end position="296"/>
    </location>
</feature>
<feature type="transmembrane region" description="Helical" evidence="10">
    <location>
        <begin position="213"/>
        <end position="237"/>
    </location>
</feature>
<feature type="domain" description="HMA" evidence="12">
    <location>
        <begin position="18"/>
        <end position="84"/>
    </location>
</feature>
<name>A0ABV7Z9H4_9DEIO</name>
<keyword evidence="10" id="KW-1003">Cell membrane</keyword>
<dbReference type="Gene3D" id="3.40.50.1000">
    <property type="entry name" value="HAD superfamily/HAD-like"/>
    <property type="match status" value="1"/>
</dbReference>
<dbReference type="InterPro" id="IPR001757">
    <property type="entry name" value="P_typ_ATPase"/>
</dbReference>
<dbReference type="InterPro" id="IPR023214">
    <property type="entry name" value="HAD_sf"/>
</dbReference>